<name>A0AAW6HG11_BACOV</name>
<evidence type="ECO:0000313" key="1">
    <source>
        <dbReference type="EMBL" id="MDC2741831.1"/>
    </source>
</evidence>
<protein>
    <submittedName>
        <fullName evidence="1">Uncharacterized protein</fullName>
    </submittedName>
</protein>
<dbReference type="AlphaFoldDB" id="A0AAW6HG11"/>
<organism evidence="1 2">
    <name type="scientific">Bacteroides ovatus</name>
    <dbReference type="NCBI Taxonomy" id="28116"/>
    <lineage>
        <taxon>Bacteria</taxon>
        <taxon>Pseudomonadati</taxon>
        <taxon>Bacteroidota</taxon>
        <taxon>Bacteroidia</taxon>
        <taxon>Bacteroidales</taxon>
        <taxon>Bacteroidaceae</taxon>
        <taxon>Bacteroides</taxon>
    </lineage>
</organism>
<reference evidence="1" key="1">
    <citation type="submission" date="2022-10" db="EMBL/GenBank/DDBJ databases">
        <title>Human gut microbiome strain richness.</title>
        <authorList>
            <person name="Chen-Liaw A."/>
        </authorList>
    </citation>
    <scope>NUCLEOTIDE SEQUENCE</scope>
    <source>
        <strain evidence="1">BSD2780120875st1_E1_BSD2780120875_150330</strain>
    </source>
</reference>
<proteinExistence type="predicted"/>
<comment type="caution">
    <text evidence="1">The sequence shown here is derived from an EMBL/GenBank/DDBJ whole genome shotgun (WGS) entry which is preliminary data.</text>
</comment>
<sequence>MTRKTNRCPAFMEGRGTRCLKIAAVATLLLWCTQPMQAVANTNET</sequence>
<dbReference type="Proteomes" id="UP001219389">
    <property type="component" value="Unassembled WGS sequence"/>
</dbReference>
<dbReference type="RefSeq" id="WP_231106135.1">
    <property type="nucleotide sequence ID" value="NZ_CAAKNR010000171.1"/>
</dbReference>
<dbReference type="EMBL" id="JAQNZF010000006">
    <property type="protein sequence ID" value="MDC2741831.1"/>
    <property type="molecule type" value="Genomic_DNA"/>
</dbReference>
<evidence type="ECO:0000313" key="2">
    <source>
        <dbReference type="Proteomes" id="UP001219389"/>
    </source>
</evidence>
<accession>A0AAW6HG11</accession>
<gene>
    <name evidence="1" type="ORF">PO382_06300</name>
</gene>